<dbReference type="Proteomes" id="UP000239462">
    <property type="component" value="Chromosome"/>
</dbReference>
<accession>A0A2L1C8A3</accession>
<dbReference type="Pfam" id="PF00248">
    <property type="entry name" value="Aldo_ket_red"/>
    <property type="match status" value="1"/>
</dbReference>
<dbReference type="GO" id="GO:0016491">
    <property type="term" value="F:oxidoreductase activity"/>
    <property type="evidence" value="ECO:0007669"/>
    <property type="project" value="UniProtKB-KW"/>
</dbReference>
<name>A0A2L1C8A3_METMI</name>
<dbReference type="PANTHER" id="PTHR43312">
    <property type="entry name" value="D-THREO-ALDOSE 1-DEHYDROGENASE"/>
    <property type="match status" value="1"/>
</dbReference>
<evidence type="ECO:0000313" key="3">
    <source>
        <dbReference type="Proteomes" id="UP000239462"/>
    </source>
</evidence>
<dbReference type="PROSITE" id="PS00198">
    <property type="entry name" value="4FE4S_FER_1"/>
    <property type="match status" value="1"/>
</dbReference>
<dbReference type="GeneID" id="36101283"/>
<evidence type="ECO:0000313" key="2">
    <source>
        <dbReference type="EMBL" id="AVB75608.1"/>
    </source>
</evidence>
<dbReference type="RefSeq" id="WP_104837278.1">
    <property type="nucleotide sequence ID" value="NZ_CP026606.1"/>
</dbReference>
<dbReference type="AlphaFoldDB" id="A0A2L1C8A3"/>
<dbReference type="PROSITE" id="PS51379">
    <property type="entry name" value="4FE4S_FER_2"/>
    <property type="match status" value="1"/>
</dbReference>
<reference evidence="3" key="1">
    <citation type="journal article" date="2018" name="Genome Announc.">
        <title>Complete Genome Sequence of the Methanococcus maripaludis Type Strain JJ (DSM 2067), a Model for Selenoprotein Synthesis in Archaea.</title>
        <authorList>
            <person name="Poehlein A."/>
            <person name="Heym D."/>
            <person name="Quitzke V."/>
            <person name="Fersch J."/>
            <person name="Daniel R."/>
            <person name="Rother M."/>
        </authorList>
    </citation>
    <scope>NUCLEOTIDE SEQUENCE [LARGE SCALE GENOMIC DNA]</scope>
    <source>
        <strain evidence="3">DSM 2067</strain>
    </source>
</reference>
<dbReference type="PANTHER" id="PTHR43312:SF2">
    <property type="entry name" value="OXIDOREDUCTASE"/>
    <property type="match status" value="1"/>
</dbReference>
<dbReference type="InterPro" id="IPR017900">
    <property type="entry name" value="4Fe4S_Fe_S_CS"/>
</dbReference>
<dbReference type="KEGG" id="mmad:MMJJ_01890"/>
<dbReference type="SUPFAM" id="SSF51430">
    <property type="entry name" value="NAD(P)-linked oxidoreductase"/>
    <property type="match status" value="1"/>
</dbReference>
<evidence type="ECO:0000259" key="1">
    <source>
        <dbReference type="PROSITE" id="PS51379"/>
    </source>
</evidence>
<sequence length="397" mass="45189">MLYRTNPKNGDKLSILGFGAMRLPTKEDGSIDEEKATEMVRYAIDNGVNFVDTAWPYHMGECEPFLARALSDGYREKVKLSTKLPTWAVNTREDMDKFLNAQLEKLNTNCIDYYLLHTLTKASWAKIKELGVIDFLNSAKADGRIKNAGFSYHGMQEDFASIVDEYDWDFCLIQYNYLDENVQAGTEGLKYASSKGLGVFVMEPLRGGNLAGKTPDEVMEIWNKADTKRTTVEWALRWVWNHPEVISVLSGMTEPEQVEENIRIAEEGYQNSLTQKELGLIEQAALKYGELLKINCTGCGYCMPCPANVDIPTCFGIYNNLHMFHDESQRFQYFATLSDIFWTNEPHFASQCTDCGICIERCPQNIQIPEMLEKVVAEFEGLDNDEKMAMVKSVFKM</sequence>
<dbReference type="EMBL" id="CP026606">
    <property type="protein sequence ID" value="AVB75608.1"/>
    <property type="molecule type" value="Genomic_DNA"/>
</dbReference>
<dbReference type="InterPro" id="IPR036812">
    <property type="entry name" value="NAD(P)_OxRdtase_dom_sf"/>
</dbReference>
<dbReference type="InterPro" id="IPR017896">
    <property type="entry name" value="4Fe4S_Fe-S-bd"/>
</dbReference>
<proteinExistence type="predicted"/>
<feature type="domain" description="4Fe-4S ferredoxin-type" evidence="1">
    <location>
        <begin position="344"/>
        <end position="374"/>
    </location>
</feature>
<dbReference type="InterPro" id="IPR023210">
    <property type="entry name" value="NADP_OxRdtase_dom"/>
</dbReference>
<gene>
    <name evidence="2" type="primary">yhdN_1</name>
    <name evidence="2" type="ORF">MMJJ_01890</name>
</gene>
<keyword evidence="2" id="KW-0560">Oxidoreductase</keyword>
<dbReference type="EC" id="1.1.1.-" evidence="2"/>
<dbReference type="Pfam" id="PF13187">
    <property type="entry name" value="Fer4_9"/>
    <property type="match status" value="1"/>
</dbReference>
<dbReference type="InterPro" id="IPR053135">
    <property type="entry name" value="AKR2_Oxidoreductase"/>
</dbReference>
<dbReference type="Gene3D" id="3.20.20.100">
    <property type="entry name" value="NADP-dependent oxidoreductase domain"/>
    <property type="match status" value="1"/>
</dbReference>
<dbReference type="CDD" id="cd19096">
    <property type="entry name" value="AKR_Fe-S_oxidoreductase"/>
    <property type="match status" value="1"/>
</dbReference>
<protein>
    <submittedName>
        <fullName evidence="2">General stress protein 69</fullName>
        <ecNumber evidence="2">1.1.1.-</ecNumber>
    </submittedName>
</protein>
<organism evidence="2 3">
    <name type="scientific">Methanococcus maripaludis</name>
    <name type="common">Methanococcus deltae</name>
    <dbReference type="NCBI Taxonomy" id="39152"/>
    <lineage>
        <taxon>Archaea</taxon>
        <taxon>Methanobacteriati</taxon>
        <taxon>Methanobacteriota</taxon>
        <taxon>Methanomada group</taxon>
        <taxon>Methanococci</taxon>
        <taxon>Methanococcales</taxon>
        <taxon>Methanococcaceae</taxon>
        <taxon>Methanococcus</taxon>
    </lineage>
</organism>
<dbReference type="SUPFAM" id="SSF46548">
    <property type="entry name" value="alpha-helical ferredoxin"/>
    <property type="match status" value="1"/>
</dbReference>